<dbReference type="EMBL" id="GGFL01009644">
    <property type="protein sequence ID" value="MBW73822.1"/>
    <property type="molecule type" value="Transcribed_RNA"/>
</dbReference>
<dbReference type="PROSITE" id="PS51257">
    <property type="entry name" value="PROKAR_LIPOPROTEIN"/>
    <property type="match status" value="1"/>
</dbReference>
<name>A0A2M4D8B5_ANODA</name>
<evidence type="ECO:0000313" key="1">
    <source>
        <dbReference type="EMBL" id="MBW73822.1"/>
    </source>
</evidence>
<reference evidence="1" key="1">
    <citation type="submission" date="2018-01" db="EMBL/GenBank/DDBJ databases">
        <title>An insight into the sialome of Amazonian anophelines.</title>
        <authorList>
            <person name="Ribeiro J.M."/>
            <person name="Scarpassa V."/>
            <person name="Calvo E."/>
        </authorList>
    </citation>
    <scope>NUCLEOTIDE SEQUENCE</scope>
</reference>
<organism evidence="1">
    <name type="scientific">Anopheles darlingi</name>
    <name type="common">Mosquito</name>
    <dbReference type="NCBI Taxonomy" id="43151"/>
    <lineage>
        <taxon>Eukaryota</taxon>
        <taxon>Metazoa</taxon>
        <taxon>Ecdysozoa</taxon>
        <taxon>Arthropoda</taxon>
        <taxon>Hexapoda</taxon>
        <taxon>Insecta</taxon>
        <taxon>Pterygota</taxon>
        <taxon>Neoptera</taxon>
        <taxon>Endopterygota</taxon>
        <taxon>Diptera</taxon>
        <taxon>Nematocera</taxon>
        <taxon>Culicoidea</taxon>
        <taxon>Culicidae</taxon>
        <taxon>Anophelinae</taxon>
        <taxon>Anopheles</taxon>
    </lineage>
</organism>
<protein>
    <submittedName>
        <fullName evidence="1">Putative secreted protein</fullName>
    </submittedName>
</protein>
<proteinExistence type="predicted"/>
<accession>A0A2M4D8B5</accession>
<sequence>MMIRGSNMLAAFLSAGSCSWSRVKHSSTMFKAKWQETNKPNPPYLPRPHHLRSVSLTLQLEPPFQCRQPLE</sequence>
<dbReference type="AlphaFoldDB" id="A0A2M4D8B5"/>